<comment type="caution">
    <text evidence="1">The sequence shown here is derived from an EMBL/GenBank/DDBJ whole genome shotgun (WGS) entry which is preliminary data.</text>
</comment>
<dbReference type="PANTHER" id="PTHR37816:SF1">
    <property type="entry name" value="TOXIN"/>
    <property type="match status" value="1"/>
</dbReference>
<proteinExistence type="predicted"/>
<dbReference type="EMBL" id="CAJNJQ010002188">
    <property type="protein sequence ID" value="CAE7168304.1"/>
    <property type="molecule type" value="Genomic_DNA"/>
</dbReference>
<dbReference type="SUPFAM" id="SSF52540">
    <property type="entry name" value="P-loop containing nucleoside triphosphate hydrolases"/>
    <property type="match status" value="1"/>
</dbReference>
<evidence type="ECO:0000313" key="2">
    <source>
        <dbReference type="Proteomes" id="UP000663827"/>
    </source>
</evidence>
<organism evidence="1 2">
    <name type="scientific">Rhizoctonia solani</name>
    <dbReference type="NCBI Taxonomy" id="456999"/>
    <lineage>
        <taxon>Eukaryota</taxon>
        <taxon>Fungi</taxon>
        <taxon>Dikarya</taxon>
        <taxon>Basidiomycota</taxon>
        <taxon>Agaricomycotina</taxon>
        <taxon>Agaricomycetes</taxon>
        <taxon>Cantharellales</taxon>
        <taxon>Ceratobasidiaceae</taxon>
        <taxon>Rhizoctonia</taxon>
    </lineage>
</organism>
<dbReference type="PANTHER" id="PTHR37816">
    <property type="entry name" value="YALI0E33011P"/>
    <property type="match status" value="1"/>
</dbReference>
<dbReference type="Proteomes" id="UP000663827">
    <property type="component" value="Unassembled WGS sequence"/>
</dbReference>
<evidence type="ECO:0000313" key="1">
    <source>
        <dbReference type="EMBL" id="CAE7168304.1"/>
    </source>
</evidence>
<reference evidence="1" key="1">
    <citation type="submission" date="2021-01" db="EMBL/GenBank/DDBJ databases">
        <authorList>
            <person name="Kaushik A."/>
        </authorList>
    </citation>
    <scope>NUCLEOTIDE SEQUENCE</scope>
    <source>
        <strain evidence="1">AG5</strain>
    </source>
</reference>
<dbReference type="InterPro" id="IPR052922">
    <property type="entry name" value="Cytidylate_Kinase-2"/>
</dbReference>
<sequence length="169" mass="19167">MEHTESPLWGIVGRERYLGRPAAHYSRLKPGQSTLASELSEILGIPYLPLDEVYWTPGWVPTTPEAFQNRVKTFLNSHPEGWIVDGNYMPIVGSTIQDAATDILWLDPPLMINFWRILRRTLGRMFLGESTCAPGCREYIGKGGFYWSMGARKRGGRERKVEEIRGVGI</sequence>
<dbReference type="InterPro" id="IPR027417">
    <property type="entry name" value="P-loop_NTPase"/>
</dbReference>
<name>A0A8H3HQB2_9AGAM</name>
<accession>A0A8H3HQB2</accession>
<dbReference type="AlphaFoldDB" id="A0A8H3HQB2"/>
<protein>
    <submittedName>
        <fullName evidence="1">Uncharacterized protein</fullName>
    </submittedName>
</protein>
<gene>
    <name evidence="1" type="ORF">RDB_LOCUS103058</name>
</gene>